<dbReference type="InterPro" id="IPR025161">
    <property type="entry name" value="IS402-like_dom"/>
</dbReference>
<dbReference type="GO" id="GO:0004803">
    <property type="term" value="F:transposase activity"/>
    <property type="evidence" value="ECO:0007669"/>
    <property type="project" value="InterPro"/>
</dbReference>
<dbReference type="RefSeq" id="WP_162444694.1">
    <property type="nucleotide sequence ID" value="NZ_CP048222.1"/>
</dbReference>
<dbReference type="KEGG" id="rhoz:GXP67_19575"/>
<name>A0A6C0GKW4_9BACT</name>
<dbReference type="Proteomes" id="UP000480178">
    <property type="component" value="Chromosome"/>
</dbReference>
<proteinExistence type="predicted"/>
<dbReference type="AlphaFoldDB" id="A0A6C0GKW4"/>
<feature type="domain" description="Transposase IS4-like" evidence="1">
    <location>
        <begin position="94"/>
        <end position="243"/>
    </location>
</feature>
<dbReference type="PANTHER" id="PTHR30007">
    <property type="entry name" value="PHP DOMAIN PROTEIN"/>
    <property type="match status" value="1"/>
</dbReference>
<feature type="domain" description="Insertion element IS402-like" evidence="2">
    <location>
        <begin position="8"/>
        <end position="76"/>
    </location>
</feature>
<dbReference type="GO" id="GO:0003677">
    <property type="term" value="F:DNA binding"/>
    <property type="evidence" value="ECO:0007669"/>
    <property type="project" value="InterPro"/>
</dbReference>
<dbReference type="EMBL" id="CP048222">
    <property type="protein sequence ID" value="QHT68686.1"/>
    <property type="molecule type" value="Genomic_DNA"/>
</dbReference>
<sequence length="254" mass="30306">MQTQYERLTDPQWEVIKKHLPIQRKRTYNLRDIVDGIFWVLRVGNQWRNMPEYFPPWQSIYYYFRRWKTNRTLEKLNWALNRLEPKRVGKEDTPSLFCIDSQSVKTAPFVSHCKGIDGNKKINGRKRHLITDTLGLVWSVVVHAAHQADGVMAHRVIDPLQGYMHRMKKILADAAYEKVFIQWVEENLLGVDLEISSKPPTTHEFVPVKWRWVGERTFGTFNFFRRLDKDHEKTIESSEAWILWQNCQIILNRL</sequence>
<evidence type="ECO:0000259" key="1">
    <source>
        <dbReference type="Pfam" id="PF01609"/>
    </source>
</evidence>
<dbReference type="NCBIfam" id="NF033580">
    <property type="entry name" value="transpos_IS5_3"/>
    <property type="match status" value="1"/>
</dbReference>
<protein>
    <submittedName>
        <fullName evidence="3">IS5 family transposase</fullName>
    </submittedName>
</protein>
<organism evidence="3 4">
    <name type="scientific">Rhodocytophaga rosea</name>
    <dbReference type="NCBI Taxonomy" id="2704465"/>
    <lineage>
        <taxon>Bacteria</taxon>
        <taxon>Pseudomonadati</taxon>
        <taxon>Bacteroidota</taxon>
        <taxon>Cytophagia</taxon>
        <taxon>Cytophagales</taxon>
        <taxon>Rhodocytophagaceae</taxon>
        <taxon>Rhodocytophaga</taxon>
    </lineage>
</organism>
<reference evidence="3 4" key="1">
    <citation type="submission" date="2020-01" db="EMBL/GenBank/DDBJ databases">
        <authorList>
            <person name="Kim M.K."/>
        </authorList>
    </citation>
    <scope>NUCLEOTIDE SEQUENCE [LARGE SCALE GENOMIC DNA]</scope>
    <source>
        <strain evidence="3 4">172606-1</strain>
    </source>
</reference>
<dbReference type="InterPro" id="IPR002559">
    <property type="entry name" value="Transposase_11"/>
</dbReference>
<gene>
    <name evidence="3" type="ORF">GXP67_19575</name>
</gene>
<dbReference type="Pfam" id="PF13340">
    <property type="entry name" value="DUF4096"/>
    <property type="match status" value="1"/>
</dbReference>
<evidence type="ECO:0000259" key="2">
    <source>
        <dbReference type="Pfam" id="PF13340"/>
    </source>
</evidence>
<dbReference type="GO" id="GO:0006313">
    <property type="term" value="P:DNA transposition"/>
    <property type="evidence" value="ECO:0007669"/>
    <property type="project" value="InterPro"/>
</dbReference>
<dbReference type="Pfam" id="PF01609">
    <property type="entry name" value="DDE_Tnp_1"/>
    <property type="match status" value="1"/>
</dbReference>
<dbReference type="PANTHER" id="PTHR30007:SF0">
    <property type="entry name" value="TRANSPOSASE"/>
    <property type="match status" value="1"/>
</dbReference>
<evidence type="ECO:0000313" key="4">
    <source>
        <dbReference type="Proteomes" id="UP000480178"/>
    </source>
</evidence>
<accession>A0A6C0GKW4</accession>
<keyword evidence="4" id="KW-1185">Reference proteome</keyword>
<evidence type="ECO:0000313" key="3">
    <source>
        <dbReference type="EMBL" id="QHT68686.1"/>
    </source>
</evidence>